<feature type="compositionally biased region" description="Basic and acidic residues" evidence="1">
    <location>
        <begin position="1162"/>
        <end position="1184"/>
    </location>
</feature>
<feature type="compositionally biased region" description="Acidic residues" evidence="1">
    <location>
        <begin position="942"/>
        <end position="951"/>
    </location>
</feature>
<feature type="compositionally biased region" description="Polar residues" evidence="1">
    <location>
        <begin position="614"/>
        <end position="624"/>
    </location>
</feature>
<feature type="compositionally biased region" description="Basic and acidic residues" evidence="1">
    <location>
        <begin position="373"/>
        <end position="388"/>
    </location>
</feature>
<feature type="compositionally biased region" description="Polar residues" evidence="1">
    <location>
        <begin position="992"/>
        <end position="1004"/>
    </location>
</feature>
<feature type="compositionally biased region" description="Basic and acidic residues" evidence="1">
    <location>
        <begin position="1123"/>
        <end position="1140"/>
    </location>
</feature>
<feature type="compositionally biased region" description="Basic and acidic residues" evidence="1">
    <location>
        <begin position="461"/>
        <end position="480"/>
    </location>
</feature>
<feature type="compositionally biased region" description="Low complexity" evidence="1">
    <location>
        <begin position="162"/>
        <end position="182"/>
    </location>
</feature>
<reference evidence="2" key="1">
    <citation type="submission" date="2013-07" db="EMBL/GenBank/DDBJ databases">
        <title>The Genome Sequence of Cryptococcus bestiolae CBS10118.</title>
        <authorList>
            <consortium name="The Broad Institute Genome Sequencing Platform"/>
            <person name="Cuomo C."/>
            <person name="Litvintseva A."/>
            <person name="Chen Y."/>
            <person name="Heitman J."/>
            <person name="Sun S."/>
            <person name="Springer D."/>
            <person name="Dromer F."/>
            <person name="Young S.K."/>
            <person name="Zeng Q."/>
            <person name="Gargeya S."/>
            <person name="Fitzgerald M."/>
            <person name="Abouelleil A."/>
            <person name="Alvarado L."/>
            <person name="Berlin A.M."/>
            <person name="Chapman S.B."/>
            <person name="Dewar J."/>
            <person name="Goldberg J."/>
            <person name="Griggs A."/>
            <person name="Gujja S."/>
            <person name="Hansen M."/>
            <person name="Howarth C."/>
            <person name="Imamovic A."/>
            <person name="Larimer J."/>
            <person name="McCowan C."/>
            <person name="Murphy C."/>
            <person name="Pearson M."/>
            <person name="Priest M."/>
            <person name="Roberts A."/>
            <person name="Saif S."/>
            <person name="Shea T."/>
            <person name="Sykes S."/>
            <person name="Wortman J."/>
            <person name="Nusbaum C."/>
            <person name="Birren B."/>
        </authorList>
    </citation>
    <scope>NUCLEOTIDE SEQUENCE [LARGE SCALE GENOMIC DNA]</scope>
    <source>
        <strain evidence="2">CBS 10118</strain>
    </source>
</reference>
<feature type="compositionally biased region" description="Pro residues" evidence="1">
    <location>
        <begin position="517"/>
        <end position="526"/>
    </location>
</feature>
<evidence type="ECO:0000256" key="1">
    <source>
        <dbReference type="SAM" id="MobiDB-lite"/>
    </source>
</evidence>
<feature type="compositionally biased region" description="Basic residues" evidence="1">
    <location>
        <begin position="906"/>
        <end position="915"/>
    </location>
</feature>
<name>A0A1B9FYC1_9TREE</name>
<feature type="compositionally biased region" description="Basic and acidic residues" evidence="1">
    <location>
        <begin position="344"/>
        <end position="356"/>
    </location>
</feature>
<feature type="compositionally biased region" description="Basic and acidic residues" evidence="1">
    <location>
        <begin position="888"/>
        <end position="904"/>
    </location>
</feature>
<dbReference type="EMBL" id="KI894023">
    <property type="protein sequence ID" value="OCF23764.1"/>
    <property type="molecule type" value="Genomic_DNA"/>
</dbReference>
<gene>
    <name evidence="2" type="ORF">I302_06748</name>
</gene>
<feature type="compositionally biased region" description="Polar residues" evidence="1">
    <location>
        <begin position="35"/>
        <end position="46"/>
    </location>
</feature>
<feature type="compositionally biased region" description="Pro residues" evidence="1">
    <location>
        <begin position="183"/>
        <end position="193"/>
    </location>
</feature>
<protein>
    <submittedName>
        <fullName evidence="2">Uncharacterized protein</fullName>
    </submittedName>
</protein>
<feature type="region of interest" description="Disordered" evidence="1">
    <location>
        <begin position="128"/>
        <end position="414"/>
    </location>
</feature>
<feature type="region of interest" description="Disordered" evidence="1">
    <location>
        <begin position="35"/>
        <end position="109"/>
    </location>
</feature>
<feature type="compositionally biased region" description="Basic and acidic residues" evidence="1">
    <location>
        <begin position="433"/>
        <end position="443"/>
    </location>
</feature>
<sequence length="1232" mass="132349">MHTLDPFDGLVPSLRCLDMNVQRILRVHGHSTALTLTQRTPQTSPDPLNCISPPPPESDPNNPHSTTSPSYRLTPVESYRPRRVPNTRAIKPRPAPVPQIQPDPAPIPAIPELHLNCEAKSVFASNHPVVTPAPANPTQSLVINEQPTGATSSSRSSRRSSRAAVPSRRPSTRSSSQRSKPIAAPPKPDPPDPPSRDSTLTPPPPSSPGQDNKNSPPILSNWPARTLLPPTRETATPTKLAVDRASSESSLSSVPPESPPPLPPPPPSNLFNTSTRLTRSTRSTRSLNELQADSLAPALPDITKAPDRLVKRKYIKSGLYSKKNKTKSRDTKLEPAQTSQDQNLKVEGDSQGHRDNQINYIDRPDPPAAEEGTTEKLEVNQPEHKSEDPAIEYSPKLEDDVGRESTICEESEGVQAVYTGQEQAVYSQNQFETENKVEQKSPDEGCDNSQTVHSGLESAVESDKERIDENHRDLVVEPTKEGTPGASGSVSSTVDTSGEITKHQSPTLEGPSRLPFFPLPPKPELPPWRRKPAPISRGTLQRAEITRQSTRIALRSASTTDPPVPAEDLISSGYTSSTVDSVHPPHNPPGASTSAVPDNADLVSAIERLPNQPVKVTNQPSPVSTAPIPAIATDDSFTMSSLPKRQTRKPSRFQSQSPPPSAPTPKHSALTPEHEGFSDTSLTPPPLPQEPPSDHLTVKEEIFKKGKGKAAKVLEASVAQENNEQNEVAVKGKGKAKELSPPGSEGVAKVSKKKGRQLPKHVPLGISDQTTQSSSTPNTEGSASPSKITLKLNIGKASHESTPGPSAEAKPDQRQDDKPGMKKGKGKKRKSESVEPDLSAQAGDEGSGGAKRLKLKIKPVKESPTPAPNPVSDIQKGEDIVAGDDENRDQKPKTKNVEPEESIVKVKSKGRKVVRNHSSSESDEEEEKVRKPKKKLQRVIKDEDESMDESEQVNSKPAMMKRTAPIDQPKSKGIPPLSAPTSPGKPAPTADLPQSGTERQPSTSPERKGRSKFSPAPASKPVKKKARPSEPSSEATQKKAPAKGPDTPINKSEGLARSKSSTQLVPEEGGSSKKPFPAMKKSLPPSKVTAGPSGTPNAKPSGHGIGLLGNTLALLQGTGGTPKAKDTSKKDGSAKDKKDSTGSPQVTKRRGGWADEWVLTPEQEKEYAASKGQREAERKKREEWRKNPVNLQEAKDIYKVDSMQPRTIAVPGAMGIQTSGKPSEVAAALLGY</sequence>
<feature type="compositionally biased region" description="Polar residues" evidence="1">
    <location>
        <begin position="767"/>
        <end position="787"/>
    </location>
</feature>
<dbReference type="OrthoDB" id="2596938at2759"/>
<dbReference type="AlphaFoldDB" id="A0A1B9FYC1"/>
<feature type="compositionally biased region" description="Polar residues" evidence="1">
    <location>
        <begin position="136"/>
        <end position="146"/>
    </location>
</feature>
<dbReference type="STRING" id="1296100.A0A1B9FYC1"/>
<feature type="compositionally biased region" description="Pro residues" evidence="1">
    <location>
        <begin position="93"/>
        <end position="109"/>
    </location>
</feature>
<feature type="compositionally biased region" description="Low complexity" evidence="1">
    <location>
        <begin position="273"/>
        <end position="287"/>
    </location>
</feature>
<feature type="compositionally biased region" description="Pro residues" evidence="1">
    <location>
        <begin position="256"/>
        <end position="268"/>
    </location>
</feature>
<accession>A0A1B9FYC1</accession>
<dbReference type="VEuPathDB" id="FungiDB:I302_06748"/>
<proteinExistence type="predicted"/>
<feature type="compositionally biased region" description="Basic residues" evidence="1">
    <location>
        <begin position="821"/>
        <end position="830"/>
    </location>
</feature>
<feature type="compositionally biased region" description="Basic residues" evidence="1">
    <location>
        <begin position="750"/>
        <end position="759"/>
    </location>
</feature>
<feature type="region of interest" description="Disordered" evidence="1">
    <location>
        <begin position="426"/>
        <end position="697"/>
    </location>
</feature>
<feature type="compositionally biased region" description="Polar residues" evidence="1">
    <location>
        <begin position="635"/>
        <end position="644"/>
    </location>
</feature>
<feature type="compositionally biased region" description="Low complexity" evidence="1">
    <location>
        <begin position="487"/>
        <end position="498"/>
    </location>
</feature>
<feature type="compositionally biased region" description="Polar residues" evidence="1">
    <location>
        <begin position="546"/>
        <end position="561"/>
    </location>
</feature>
<feature type="region of interest" description="Disordered" evidence="1">
    <location>
        <begin position="717"/>
        <end position="1184"/>
    </location>
</feature>
<organism evidence="2">
    <name type="scientific">Kwoniella bestiolae CBS 10118</name>
    <dbReference type="NCBI Taxonomy" id="1296100"/>
    <lineage>
        <taxon>Eukaryota</taxon>
        <taxon>Fungi</taxon>
        <taxon>Dikarya</taxon>
        <taxon>Basidiomycota</taxon>
        <taxon>Agaricomycotina</taxon>
        <taxon>Tremellomycetes</taxon>
        <taxon>Tremellales</taxon>
        <taxon>Cryptococcaceae</taxon>
        <taxon>Kwoniella</taxon>
    </lineage>
</organism>
<feature type="compositionally biased region" description="Polar residues" evidence="1">
    <location>
        <begin position="209"/>
        <end position="218"/>
    </location>
</feature>
<reference evidence="2" key="2">
    <citation type="submission" date="2014-01" db="EMBL/GenBank/DDBJ databases">
        <title>Evolution of pathogenesis and genome organization in the Tremellales.</title>
        <authorList>
            <person name="Cuomo C."/>
            <person name="Litvintseva A."/>
            <person name="Heitman J."/>
            <person name="Chen Y."/>
            <person name="Sun S."/>
            <person name="Springer D."/>
            <person name="Dromer F."/>
            <person name="Young S."/>
            <person name="Zeng Q."/>
            <person name="Chapman S."/>
            <person name="Gujja S."/>
            <person name="Saif S."/>
            <person name="Birren B."/>
        </authorList>
    </citation>
    <scope>NUCLEOTIDE SEQUENCE</scope>
    <source>
        <strain evidence="2">CBS 10118</strain>
    </source>
</reference>
<feature type="compositionally biased region" description="Basic and acidic residues" evidence="1">
    <location>
        <begin position="809"/>
        <end position="820"/>
    </location>
</feature>
<evidence type="ECO:0000313" key="2">
    <source>
        <dbReference type="EMBL" id="OCF23764.1"/>
    </source>
</evidence>